<organism evidence="1">
    <name type="scientific">Cupriavidus taiwanensis</name>
    <dbReference type="NCBI Taxonomy" id="164546"/>
    <lineage>
        <taxon>Bacteria</taxon>
        <taxon>Pseudomonadati</taxon>
        <taxon>Pseudomonadota</taxon>
        <taxon>Betaproteobacteria</taxon>
        <taxon>Burkholderiales</taxon>
        <taxon>Burkholderiaceae</taxon>
        <taxon>Cupriavidus</taxon>
    </lineage>
</organism>
<dbReference type="EMBL" id="OFSP01000039">
    <property type="protein sequence ID" value="SOY69026.1"/>
    <property type="molecule type" value="Genomic_DNA"/>
</dbReference>
<sequence length="440" mass="48242">MLMWACGAAAQWGHSAQPVLPARPAMPDRVAPHRPGSPGGMEAELPAAAFDAGGAYESFYQRVHGAMRDGDFDAARQMLLEVERLPLPHAGARLDIAIALCELGERERAFTQFSRLQAGTDVPPAIRVLIDSYVRGGCKRPDPRVRGQLSLLAGYTTNANYGPRDPLVPLAPGAPVPYLLLQPSQLAQADRFAGMDGSVNWGTGGVEGVNLSAGASIRQYARRHDYSQYGASLAAHYGRETGVGLVEGQAALGYTWLGGRPYQYGGSVLLGYWLPERQLAGKLYRVGIDTSMALDLYPDGHAFDARRHDLRLRGRLDLAPNLQVSAAVGVIRDLARNQRAGGDRDGYAIIANLTWLPHPRHLVVALAQRQELRDRQPYFHALFGDTRRRQVLSQALLRYTYRHAPDLSFYIQGLYQQSDDSIPLFRYRAGTVSTGVLVDF</sequence>
<accession>A0A375CFI4</accession>
<dbReference type="Proteomes" id="UP000256297">
    <property type="component" value="Chromosome CBM2589_a"/>
</dbReference>
<evidence type="ECO:0000313" key="1">
    <source>
        <dbReference type="EMBL" id="SOY69026.1"/>
    </source>
</evidence>
<protein>
    <submittedName>
        <fullName evidence="1">Uncharacterized protein</fullName>
    </submittedName>
</protein>
<reference evidence="1" key="1">
    <citation type="submission" date="2018-01" db="EMBL/GenBank/DDBJ databases">
        <authorList>
            <person name="Clerissi C."/>
        </authorList>
    </citation>
    <scope>NUCLEOTIDE SEQUENCE</scope>
    <source>
        <strain evidence="1">Cupriavidus taiwanensis STM 3521</strain>
    </source>
</reference>
<gene>
    <name evidence="1" type="ORF">CBM2589_A90496</name>
</gene>
<comment type="caution">
    <text evidence="1">The sequence shown here is derived from an EMBL/GenBank/DDBJ whole genome shotgun (WGS) entry which is preliminary data.</text>
</comment>
<name>A0A375CFI4_9BURK</name>
<dbReference type="AlphaFoldDB" id="A0A375CFI4"/>
<dbReference type="SUPFAM" id="SSF56935">
    <property type="entry name" value="Porins"/>
    <property type="match status" value="1"/>
</dbReference>
<proteinExistence type="predicted"/>